<comment type="caution">
    <text evidence="2">The sequence shown here is derived from an EMBL/GenBank/DDBJ whole genome shotgun (WGS) entry which is preliminary data.</text>
</comment>
<reference evidence="2" key="1">
    <citation type="submission" date="2022-11" db="EMBL/GenBank/DDBJ databases">
        <title>Salinimicrobium profundisediminis sp. nov., isolated from deep-sea sediment of the Mariana Trench.</title>
        <authorList>
            <person name="Fu H."/>
        </authorList>
    </citation>
    <scope>NUCLEOTIDE SEQUENCE</scope>
    <source>
        <strain evidence="2">MT39</strain>
    </source>
</reference>
<protein>
    <recommendedName>
        <fullName evidence="4">Adhesin domain-containing protein</fullName>
    </recommendedName>
</protein>
<organism evidence="2 3">
    <name type="scientific">Salinimicrobium profundisediminis</name>
    <dbReference type="NCBI Taxonomy" id="2994553"/>
    <lineage>
        <taxon>Bacteria</taxon>
        <taxon>Pseudomonadati</taxon>
        <taxon>Bacteroidota</taxon>
        <taxon>Flavobacteriia</taxon>
        <taxon>Flavobacteriales</taxon>
        <taxon>Flavobacteriaceae</taxon>
        <taxon>Salinimicrobium</taxon>
    </lineage>
</organism>
<sequence length="466" mass="52227">MKTTKLKTAIIALLCATAGLAQTSKLNKTFKTNKDVTVNINARHTHIDVEYWDRNEVQVSAFLEGGSEDQNKMLQSWRLDVDGSASEVRIHSEATPGGPGDFNMAALQAPLAKLPEMIAPLTEMMGPMLESLATNPPLPPEFYASVGNINFDYEQYQKDGEKYMEKFEKQMEKNFGKDFEKAMEEWAQKFEKDSVLWKKHEMRMEAWGEDFEKEMEAWGKTFEKDMEKWGESFGKEMEAWAANIEKEARNQNPKSGANVIVLKDHNMAKKVLKVKIPRSGQLKLKVRHGEVKLAGTTNNLRGEVSHSKFNAAEIAGENTNFRVAYTPVMIKSWKYGVLNAAYVQDLKIEKAESLKLDSNSSSVYLKELGETGILSGTFGELKIDKVSPKFKSLDVTLENSDLILDLPESAFNFTYNGTNSAVKYPKGLNLTSSNSYDNQKLKGYNGSQNAGAAINIFAKFSDVVLK</sequence>
<feature type="chain" id="PRO_5040789356" description="Adhesin domain-containing protein" evidence="1">
    <location>
        <begin position="22"/>
        <end position="466"/>
    </location>
</feature>
<dbReference type="AlphaFoldDB" id="A0A9X3CVF6"/>
<evidence type="ECO:0000313" key="2">
    <source>
        <dbReference type="EMBL" id="MCX2837436.1"/>
    </source>
</evidence>
<evidence type="ECO:0000313" key="3">
    <source>
        <dbReference type="Proteomes" id="UP001148482"/>
    </source>
</evidence>
<dbReference type="RefSeq" id="WP_266068663.1">
    <property type="nucleotide sequence ID" value="NZ_JAPJDA010000006.1"/>
</dbReference>
<dbReference type="Proteomes" id="UP001148482">
    <property type="component" value="Unassembled WGS sequence"/>
</dbReference>
<feature type="signal peptide" evidence="1">
    <location>
        <begin position="1"/>
        <end position="21"/>
    </location>
</feature>
<evidence type="ECO:0000256" key="1">
    <source>
        <dbReference type="SAM" id="SignalP"/>
    </source>
</evidence>
<gene>
    <name evidence="2" type="ORF">OQ279_04665</name>
</gene>
<accession>A0A9X3CVF6</accession>
<proteinExistence type="predicted"/>
<keyword evidence="1" id="KW-0732">Signal</keyword>
<keyword evidence="3" id="KW-1185">Reference proteome</keyword>
<evidence type="ECO:0008006" key="4">
    <source>
        <dbReference type="Google" id="ProtNLM"/>
    </source>
</evidence>
<dbReference type="EMBL" id="JAPJDA010000006">
    <property type="protein sequence ID" value="MCX2837436.1"/>
    <property type="molecule type" value="Genomic_DNA"/>
</dbReference>
<name>A0A9X3CVF6_9FLAO</name>